<dbReference type="EMBL" id="JBGORX010000003">
    <property type="protein sequence ID" value="MFJ1268926.1"/>
    <property type="molecule type" value="Genomic_DNA"/>
</dbReference>
<sequence>MANTGEPKSGVAGKENIAIPDVDLYSILRLDILVTNVLIFHIDNYCSIIIGRQIPILVEFFSFAARWLDN</sequence>
<organism evidence="1 2">
    <name type="scientific">Legionella lytica</name>
    <dbReference type="NCBI Taxonomy" id="96232"/>
    <lineage>
        <taxon>Bacteria</taxon>
        <taxon>Pseudomonadati</taxon>
        <taxon>Pseudomonadota</taxon>
        <taxon>Gammaproteobacteria</taxon>
        <taxon>Legionellales</taxon>
        <taxon>Legionellaceae</taxon>
        <taxon>Legionella</taxon>
    </lineage>
</organism>
<gene>
    <name evidence="1" type="ORF">ACD661_10190</name>
</gene>
<dbReference type="Proteomes" id="UP001615550">
    <property type="component" value="Unassembled WGS sequence"/>
</dbReference>
<accession>A0ABW8D894</accession>
<comment type="caution">
    <text evidence="1">The sequence shown here is derived from an EMBL/GenBank/DDBJ whole genome shotgun (WGS) entry which is preliminary data.</text>
</comment>
<keyword evidence="2" id="KW-1185">Reference proteome</keyword>
<dbReference type="RefSeq" id="WP_400187750.1">
    <property type="nucleotide sequence ID" value="NZ_JBGORX010000003.1"/>
</dbReference>
<reference evidence="1 2" key="1">
    <citation type="submission" date="2024-08" db="EMBL/GenBank/DDBJ databases">
        <title>Draft Genome Sequence of Legionella lytica strain DSB2004, Isolated From a Fire Sprinkler System.</title>
        <authorList>
            <person name="Everhart A.D."/>
            <person name="Kidane D.T."/>
            <person name="Farone A.L."/>
            <person name="Farone M.B."/>
        </authorList>
    </citation>
    <scope>NUCLEOTIDE SEQUENCE [LARGE SCALE GENOMIC DNA]</scope>
    <source>
        <strain evidence="1 2">DSB2004</strain>
    </source>
</reference>
<name>A0ABW8D894_9GAMM</name>
<evidence type="ECO:0000313" key="2">
    <source>
        <dbReference type="Proteomes" id="UP001615550"/>
    </source>
</evidence>
<proteinExistence type="predicted"/>
<protein>
    <submittedName>
        <fullName evidence="1">Uncharacterized protein</fullName>
    </submittedName>
</protein>
<evidence type="ECO:0000313" key="1">
    <source>
        <dbReference type="EMBL" id="MFJ1268926.1"/>
    </source>
</evidence>